<name>X1KN17_9ZZZZ</name>
<gene>
    <name evidence="2" type="ORF">S03H2_71513</name>
</gene>
<comment type="caution">
    <text evidence="2">The sequence shown here is derived from an EMBL/GenBank/DDBJ whole genome shotgun (WGS) entry which is preliminary data.</text>
</comment>
<feature type="non-terminal residue" evidence="2">
    <location>
        <position position="1"/>
    </location>
</feature>
<evidence type="ECO:0000313" key="2">
    <source>
        <dbReference type="EMBL" id="GAH91529.1"/>
    </source>
</evidence>
<dbReference type="AlphaFoldDB" id="X1KN17"/>
<evidence type="ECO:0000256" key="1">
    <source>
        <dbReference type="SAM" id="Phobius"/>
    </source>
</evidence>
<evidence type="ECO:0008006" key="3">
    <source>
        <dbReference type="Google" id="ProtNLM"/>
    </source>
</evidence>
<dbReference type="EMBL" id="BARU01047900">
    <property type="protein sequence ID" value="GAH91529.1"/>
    <property type="molecule type" value="Genomic_DNA"/>
</dbReference>
<organism evidence="2">
    <name type="scientific">marine sediment metagenome</name>
    <dbReference type="NCBI Taxonomy" id="412755"/>
    <lineage>
        <taxon>unclassified sequences</taxon>
        <taxon>metagenomes</taxon>
        <taxon>ecological metagenomes</taxon>
    </lineage>
</organism>
<proteinExistence type="predicted"/>
<feature type="transmembrane region" description="Helical" evidence="1">
    <location>
        <begin position="12"/>
        <end position="42"/>
    </location>
</feature>
<reference evidence="2" key="1">
    <citation type="journal article" date="2014" name="Front. Microbiol.">
        <title>High frequency of phylogenetically diverse reductive dehalogenase-homologous genes in deep subseafloor sedimentary metagenomes.</title>
        <authorList>
            <person name="Kawai M."/>
            <person name="Futagami T."/>
            <person name="Toyoda A."/>
            <person name="Takaki Y."/>
            <person name="Nishi S."/>
            <person name="Hori S."/>
            <person name="Arai W."/>
            <person name="Tsubouchi T."/>
            <person name="Morono Y."/>
            <person name="Uchiyama I."/>
            <person name="Ito T."/>
            <person name="Fujiyama A."/>
            <person name="Inagaki F."/>
            <person name="Takami H."/>
        </authorList>
    </citation>
    <scope>NUCLEOTIDE SEQUENCE</scope>
    <source>
        <strain evidence="2">Expedition CK06-06</strain>
    </source>
</reference>
<feature type="transmembrane region" description="Helical" evidence="1">
    <location>
        <begin position="48"/>
        <end position="66"/>
    </location>
</feature>
<sequence length="88" mass="9531">IKQVIKSFGSLGPLIFIGLYTFSIVISPVAGGPFIVASLVIFGFSNSLLYIYAGSLTGAIINFFIARKLGRPIITKFIGVKSMKDEWT</sequence>
<keyword evidence="1" id="KW-1133">Transmembrane helix</keyword>
<accession>X1KN17</accession>
<keyword evidence="1" id="KW-0472">Membrane</keyword>
<keyword evidence="1" id="KW-0812">Transmembrane</keyword>
<protein>
    <recommendedName>
        <fullName evidence="3">TVP38/TMEM64 family membrane protein</fullName>
    </recommendedName>
</protein>